<reference evidence="3" key="1">
    <citation type="submission" date="2023-06" db="EMBL/GenBank/DDBJ databases">
        <title>Identification and characterization of horizontal gene transfer across gut microbiota members of farm animals based on homology search.</title>
        <authorList>
            <person name="Zeman M."/>
            <person name="Kubasova T."/>
            <person name="Jahodarova E."/>
            <person name="Nykrynova M."/>
            <person name="Rychlik I."/>
        </authorList>
    </citation>
    <scope>NUCLEOTIDE SEQUENCE [LARGE SCALE GENOMIC DNA]</scope>
    <source>
        <strain evidence="3">161_Gplus</strain>
    </source>
</reference>
<dbReference type="InterPro" id="IPR006935">
    <property type="entry name" value="Helicase/UvrB_N"/>
</dbReference>
<comment type="caution">
    <text evidence="2">The sequence shown here is derived from an EMBL/GenBank/DDBJ whole genome shotgun (WGS) entry which is preliminary data.</text>
</comment>
<keyword evidence="3" id="KW-1185">Reference proteome</keyword>
<keyword evidence="2" id="KW-0067">ATP-binding</keyword>
<keyword evidence="2" id="KW-0378">Hydrolase</keyword>
<evidence type="ECO:0000313" key="3">
    <source>
        <dbReference type="Proteomes" id="UP001529343"/>
    </source>
</evidence>
<dbReference type="CDD" id="cd17926">
    <property type="entry name" value="DEXHc_RE"/>
    <property type="match status" value="1"/>
</dbReference>
<dbReference type="PANTHER" id="PTHR47396:SF1">
    <property type="entry name" value="ATP-DEPENDENT HELICASE IRC3-RELATED"/>
    <property type="match status" value="1"/>
</dbReference>
<dbReference type="PROSITE" id="PS51192">
    <property type="entry name" value="HELICASE_ATP_BIND_1"/>
    <property type="match status" value="1"/>
</dbReference>
<dbReference type="Pfam" id="PF22548">
    <property type="entry name" value="AEP-TOTE"/>
    <property type="match status" value="1"/>
</dbReference>
<proteinExistence type="predicted"/>
<dbReference type="SMART" id="SM00487">
    <property type="entry name" value="DEXDc"/>
    <property type="match status" value="1"/>
</dbReference>
<dbReference type="Pfam" id="PF04851">
    <property type="entry name" value="ResIII"/>
    <property type="match status" value="1"/>
</dbReference>
<dbReference type="EMBL" id="JAUDDW010000033">
    <property type="protein sequence ID" value="MDM8267036.1"/>
    <property type="molecule type" value="Genomic_DNA"/>
</dbReference>
<feature type="domain" description="Helicase ATP-binding" evidence="1">
    <location>
        <begin position="428"/>
        <end position="595"/>
    </location>
</feature>
<dbReference type="InterPro" id="IPR027417">
    <property type="entry name" value="P-loop_NTPase"/>
</dbReference>
<dbReference type="RefSeq" id="WP_085719808.1">
    <property type="nucleotide sequence ID" value="NZ_JAUDDW010000033.1"/>
</dbReference>
<dbReference type="Gene3D" id="3.40.50.300">
    <property type="entry name" value="P-loop containing nucleotide triphosphate hydrolases"/>
    <property type="match status" value="2"/>
</dbReference>
<dbReference type="SUPFAM" id="SSF52540">
    <property type="entry name" value="P-loop containing nucleoside triphosphate hydrolases"/>
    <property type="match status" value="2"/>
</dbReference>
<evidence type="ECO:0000313" key="2">
    <source>
        <dbReference type="EMBL" id="MDM8267036.1"/>
    </source>
</evidence>
<dbReference type="Proteomes" id="UP001529343">
    <property type="component" value="Unassembled WGS sequence"/>
</dbReference>
<protein>
    <submittedName>
        <fullName evidence="2">DEAD/DEAH box helicase family protein</fullName>
    </submittedName>
</protein>
<reference evidence="2 3" key="2">
    <citation type="submission" date="2023-06" db="EMBL/GenBank/DDBJ databases">
        <authorList>
            <person name="Zeman M."/>
            <person name="Kubasova T."/>
            <person name="Jahodarova E."/>
            <person name="Nykrynova M."/>
            <person name="Rychlik I."/>
        </authorList>
    </citation>
    <scope>NUCLEOTIDE SEQUENCE [LARGE SCALE GENOMIC DNA]</scope>
    <source>
        <strain evidence="2 3">161_Gplus</strain>
    </source>
</reference>
<dbReference type="PANTHER" id="PTHR47396">
    <property type="entry name" value="TYPE I RESTRICTION ENZYME ECOKI R PROTEIN"/>
    <property type="match status" value="1"/>
</dbReference>
<gene>
    <name evidence="2" type="ORF">QUW44_07725</name>
</gene>
<keyword evidence="2" id="KW-0547">Nucleotide-binding</keyword>
<accession>A0ABT7UZB0</accession>
<sequence length="923" mass="106473">MEFNQGYRLNNGEQIIVLKEFHHYHSDQTDFLIKTANNQNYIISREELAELLKKPRSTEEKLALYLRYFSGRLDVYAQKWSNGKGYSPALKNWWDFYNLRNNKAAQNKLTKEYLPYTTTTIFDQITKDDGYHRFGIYPLLPGDLTKLLVFDLDQHGGPDPRDTTKAILVALHKYHINCLPEISSSGNSYHIWLFFSEPVPAKSARLLGKLILAEAMLNSSDVTLDCFDRMIPNQDRLPNNGFGNLIALPLKWGDVQQKRSIFTDDDLSPLPPAKLFDQLEQTKQYTTKELSYLIDKIKADRGILNSDNEILGTLSITYLPKKITGVIRGELLINRQDLTHREQLALLSLVTFTNPEFNKKQWMRAPVWNIPSMLTAASYDSRFLHLPRGVLPLLVESTNCQLTEEFTDAKPLNVTFKGELRAEQSEAITKLNPHSLGMICAHTGFGKTVVGCALIAKRKVRTLIVVPTQSIAKQWQSSAQTFLKIENLPDEELSPKRRKIKKSTVEVISGTRNHPSHLVDIVNIRKLTHLTSKEREKFYQSYGQIIIDECHHIAAITFEKVLLEANTRFIVGLTATPERNDGLEKFMYLRCGQIYYQSRPSENNLIHRYLYPRYNGVGEYQQLSLNENYPQKLAELVEDPERNLQIINDVIVALSENRHILLLSERVKHLKILYQELKAQHPDAQIQIITGSTKEKLNIKDETKPYVILSTSKYVGEGFDMPSLDTLFFTLPFAWRGNTQQYLGRLERGLSDKDELRVYDYVDIADDTFAKMFKKRSNVYRKLGYEIVPPTNHNNYAAQYFDWQTYEATWIHDIDQATDIFIRVRTLSRQLIQILNDQASQNKRISLNLKEADDIHQNNESLEHLLSPKVNIQWSKQIGNQLCIFDHKTCWYGDLNFGSKCFPTMSAIRFVNSNLAKQTTKSK</sequence>
<dbReference type="InterPro" id="IPR014001">
    <property type="entry name" value="Helicase_ATP-bd"/>
</dbReference>
<dbReference type="InterPro" id="IPR054347">
    <property type="entry name" value="TOTE_primase"/>
</dbReference>
<organism evidence="2 3">
    <name type="scientific">Limosilactobacillus pontis</name>
    <dbReference type="NCBI Taxonomy" id="35787"/>
    <lineage>
        <taxon>Bacteria</taxon>
        <taxon>Bacillati</taxon>
        <taxon>Bacillota</taxon>
        <taxon>Bacilli</taxon>
        <taxon>Lactobacillales</taxon>
        <taxon>Lactobacillaceae</taxon>
        <taxon>Limosilactobacillus</taxon>
    </lineage>
</organism>
<name>A0ABT7UZB0_9LACO</name>
<keyword evidence="2" id="KW-0347">Helicase</keyword>
<evidence type="ECO:0000259" key="1">
    <source>
        <dbReference type="PROSITE" id="PS51192"/>
    </source>
</evidence>
<dbReference type="InterPro" id="IPR050742">
    <property type="entry name" value="Helicase_Restrict-Modif_Enz"/>
</dbReference>
<dbReference type="CDD" id="cd18785">
    <property type="entry name" value="SF2_C"/>
    <property type="match status" value="1"/>
</dbReference>
<dbReference type="GO" id="GO:0004386">
    <property type="term" value="F:helicase activity"/>
    <property type="evidence" value="ECO:0007669"/>
    <property type="project" value="UniProtKB-KW"/>
</dbReference>